<keyword evidence="2" id="KW-0808">Transferase</keyword>
<evidence type="ECO:0000256" key="2">
    <source>
        <dbReference type="ARBA" id="ARBA00022679"/>
    </source>
</evidence>
<keyword evidence="1" id="KW-0328">Glycosyltransferase</keyword>
<dbReference type="Gene3D" id="3.40.50.1580">
    <property type="entry name" value="Nucleoside phosphorylase domain"/>
    <property type="match status" value="1"/>
</dbReference>
<proteinExistence type="predicted"/>
<dbReference type="PANTHER" id="PTHR42679:SF2">
    <property type="entry name" value="S-METHYL-5'-THIOADENOSINE PHOSPHORYLASE"/>
    <property type="match status" value="1"/>
</dbReference>
<dbReference type="InterPro" id="IPR035994">
    <property type="entry name" value="Nucleoside_phosphorylase_sf"/>
</dbReference>
<name>X1GY04_9ZZZZ</name>
<dbReference type="Pfam" id="PF01048">
    <property type="entry name" value="PNP_UDP_1"/>
    <property type="match status" value="1"/>
</dbReference>
<dbReference type="GO" id="GO:0009116">
    <property type="term" value="P:nucleoside metabolic process"/>
    <property type="evidence" value="ECO:0007669"/>
    <property type="project" value="InterPro"/>
</dbReference>
<feature type="domain" description="Nucleoside phosphorylase" evidence="3">
    <location>
        <begin position="4"/>
        <end position="190"/>
    </location>
</feature>
<dbReference type="EMBL" id="BARU01030348">
    <property type="protein sequence ID" value="GAH62806.1"/>
    <property type="molecule type" value="Genomic_DNA"/>
</dbReference>
<dbReference type="InterPro" id="IPR000845">
    <property type="entry name" value="Nucleoside_phosphorylase_d"/>
</dbReference>
<dbReference type="AlphaFoldDB" id="X1GY04"/>
<evidence type="ECO:0000256" key="1">
    <source>
        <dbReference type="ARBA" id="ARBA00022676"/>
    </source>
</evidence>
<dbReference type="InterPro" id="IPR010044">
    <property type="entry name" value="MTAP"/>
</dbReference>
<gene>
    <name evidence="4" type="ORF">S03H2_48172</name>
</gene>
<protein>
    <recommendedName>
        <fullName evidence="3">Nucleoside phosphorylase domain-containing protein</fullName>
    </recommendedName>
</protein>
<dbReference type="GO" id="GO:0019509">
    <property type="term" value="P:L-methionine salvage from methylthioadenosine"/>
    <property type="evidence" value="ECO:0007669"/>
    <property type="project" value="TreeGrafter"/>
</dbReference>
<dbReference type="GO" id="GO:0017061">
    <property type="term" value="F:S-methyl-5-thioadenosine phosphorylase activity"/>
    <property type="evidence" value="ECO:0007669"/>
    <property type="project" value="InterPro"/>
</dbReference>
<dbReference type="SUPFAM" id="SSF53167">
    <property type="entry name" value="Purine and uridine phosphorylases"/>
    <property type="match status" value="1"/>
</dbReference>
<evidence type="ECO:0000259" key="3">
    <source>
        <dbReference type="Pfam" id="PF01048"/>
    </source>
</evidence>
<accession>X1GY04</accession>
<evidence type="ECO:0000313" key="4">
    <source>
        <dbReference type="EMBL" id="GAH62806.1"/>
    </source>
</evidence>
<dbReference type="PANTHER" id="PTHR42679">
    <property type="entry name" value="S-METHYL-5'-THIOADENOSINE PHOSPHORYLASE"/>
    <property type="match status" value="1"/>
</dbReference>
<dbReference type="NCBIfam" id="NF006599">
    <property type="entry name" value="PRK09136.1"/>
    <property type="match status" value="1"/>
</dbReference>
<sequence length="190" mass="20903">MRAEIAIIGGSGVYSIGALEKTSTTVVSTPYGNSPEIVIGTLGGRRVAFLPRHGKKHTAPPHLINYRANLWALRELGVKRAFATTACGSLNPKMRPGELVLLYQFIDFTKRRTQTFYEGGEKGVAHIDVTEPYCSELRDILFKTARGLKLKLHPRATYGCTEGPRFETAAEIKALRRLGCDLVGMTNVPE</sequence>
<comment type="caution">
    <text evidence="4">The sequence shown here is derived from an EMBL/GenBank/DDBJ whole genome shotgun (WGS) entry which is preliminary data.</text>
</comment>
<feature type="non-terminal residue" evidence="4">
    <location>
        <position position="190"/>
    </location>
</feature>
<dbReference type="CDD" id="cd09010">
    <property type="entry name" value="MTAP_SsMTAPII_like_MTIP"/>
    <property type="match status" value="1"/>
</dbReference>
<dbReference type="GO" id="GO:0005829">
    <property type="term" value="C:cytosol"/>
    <property type="evidence" value="ECO:0007669"/>
    <property type="project" value="TreeGrafter"/>
</dbReference>
<organism evidence="4">
    <name type="scientific">marine sediment metagenome</name>
    <dbReference type="NCBI Taxonomy" id="412755"/>
    <lineage>
        <taxon>unclassified sequences</taxon>
        <taxon>metagenomes</taxon>
        <taxon>ecological metagenomes</taxon>
    </lineage>
</organism>
<reference evidence="4" key="1">
    <citation type="journal article" date="2014" name="Front. Microbiol.">
        <title>High frequency of phylogenetically diverse reductive dehalogenase-homologous genes in deep subseafloor sedimentary metagenomes.</title>
        <authorList>
            <person name="Kawai M."/>
            <person name="Futagami T."/>
            <person name="Toyoda A."/>
            <person name="Takaki Y."/>
            <person name="Nishi S."/>
            <person name="Hori S."/>
            <person name="Arai W."/>
            <person name="Tsubouchi T."/>
            <person name="Morono Y."/>
            <person name="Uchiyama I."/>
            <person name="Ito T."/>
            <person name="Fujiyama A."/>
            <person name="Inagaki F."/>
            <person name="Takami H."/>
        </authorList>
    </citation>
    <scope>NUCLEOTIDE SEQUENCE</scope>
    <source>
        <strain evidence="4">Expedition CK06-06</strain>
    </source>
</reference>